<feature type="domain" description="Terpene synthase metal-binding" evidence="8">
    <location>
        <begin position="260"/>
        <end position="496"/>
    </location>
</feature>
<dbReference type="Gene3D" id="1.50.10.130">
    <property type="entry name" value="Terpene synthase, N-terminal domain"/>
    <property type="match status" value="1"/>
</dbReference>
<dbReference type="SUPFAM" id="SSF48239">
    <property type="entry name" value="Terpenoid cyclases/Protein prenyltransferases"/>
    <property type="match status" value="1"/>
</dbReference>
<dbReference type="Pfam" id="PF03936">
    <property type="entry name" value="Terpene_synth_C"/>
    <property type="match status" value="1"/>
</dbReference>
<dbReference type="InterPro" id="IPR001906">
    <property type="entry name" value="Terpene_synth_N"/>
</dbReference>
<name>A0A5K7Y7M0_SCODU</name>
<dbReference type="InterPro" id="IPR036965">
    <property type="entry name" value="Terpene_synth_N_sf"/>
</dbReference>
<dbReference type="SFLD" id="SFLDS00005">
    <property type="entry name" value="Isoprenoid_Synthase_Type_I"/>
    <property type="match status" value="1"/>
</dbReference>
<dbReference type="SFLD" id="SFLDG01019">
    <property type="entry name" value="Terpene_Cyclase_Like_1_C_Termi"/>
    <property type="match status" value="1"/>
</dbReference>
<dbReference type="CDD" id="cd00684">
    <property type="entry name" value="Terpene_cyclase_plant_C1"/>
    <property type="match status" value="1"/>
</dbReference>
<dbReference type="InterPro" id="IPR008930">
    <property type="entry name" value="Terpenoid_cyclase/PrenylTrfase"/>
</dbReference>
<reference evidence="9" key="1">
    <citation type="journal article" date="2017" name="Sci. Rep.">
        <title>Elucidation of terpenoid metabolism in Scoparia dulcis by RNA-seq analysis.</title>
        <authorList>
            <person name="Yamamura Y."/>
            <person name="Kurosaki F."/>
            <person name="Lee J.B."/>
        </authorList>
    </citation>
    <scope>NUCLEOTIDE SEQUENCE</scope>
</reference>
<evidence type="ECO:0000256" key="4">
    <source>
        <dbReference type="ARBA" id="ARBA00022842"/>
    </source>
</evidence>
<feature type="coiled-coil region" evidence="6">
    <location>
        <begin position="33"/>
        <end position="60"/>
    </location>
</feature>
<dbReference type="InterPro" id="IPR008949">
    <property type="entry name" value="Isoprenoid_synthase_dom_sf"/>
</dbReference>
<dbReference type="PANTHER" id="PTHR31225:SF93">
    <property type="entry name" value="ALPHA-HUMULENE_(-)-(E)-BETA-CARYOPHYLLENE SYNTHASE"/>
    <property type="match status" value="1"/>
</dbReference>
<dbReference type="GO" id="GO:0010333">
    <property type="term" value="F:terpene synthase activity"/>
    <property type="evidence" value="ECO:0007669"/>
    <property type="project" value="InterPro"/>
</dbReference>
<reference evidence="9" key="2">
    <citation type="submission" date="2019-10" db="EMBL/GenBank/DDBJ databases">
        <title>In vivo functional analysis of terpene synthase genes from medicinal plant Scoparia dulcis.</title>
        <authorList>
            <person name="Yamamura Y."/>
            <person name="Ishita K."/>
            <person name="Yamamoto R."/>
            <person name="Lee J.B."/>
        </authorList>
    </citation>
    <scope>NUCLEOTIDE SEQUENCE</scope>
</reference>
<dbReference type="SUPFAM" id="SSF48576">
    <property type="entry name" value="Terpenoid synthases"/>
    <property type="match status" value="1"/>
</dbReference>
<evidence type="ECO:0000256" key="5">
    <source>
        <dbReference type="ARBA" id="ARBA00023239"/>
    </source>
</evidence>
<dbReference type="FunFam" id="1.50.10.130:FF:000001">
    <property type="entry name" value="Isoprene synthase, chloroplastic"/>
    <property type="match status" value="1"/>
</dbReference>
<dbReference type="PANTHER" id="PTHR31225">
    <property type="entry name" value="OS04G0344100 PROTEIN-RELATED"/>
    <property type="match status" value="1"/>
</dbReference>
<evidence type="ECO:0000259" key="7">
    <source>
        <dbReference type="Pfam" id="PF01397"/>
    </source>
</evidence>
<accession>A0A5K7Y7M0</accession>
<dbReference type="Pfam" id="PF01397">
    <property type="entry name" value="Terpene_synth"/>
    <property type="match status" value="1"/>
</dbReference>
<gene>
    <name evidence="9" type="primary">SdTPS15</name>
</gene>
<dbReference type="InterPro" id="IPR050148">
    <property type="entry name" value="Terpene_synthase-like"/>
</dbReference>
<comment type="pathway">
    <text evidence="2">Secondary metabolite biosynthesis; terpenoid biosynthesis.</text>
</comment>
<keyword evidence="3" id="KW-0479">Metal-binding</keyword>
<dbReference type="EMBL" id="LC505625">
    <property type="protein sequence ID" value="BBO53757.1"/>
    <property type="molecule type" value="mRNA"/>
</dbReference>
<dbReference type="GO" id="GO:0016102">
    <property type="term" value="P:diterpenoid biosynthetic process"/>
    <property type="evidence" value="ECO:0007669"/>
    <property type="project" value="InterPro"/>
</dbReference>
<proteinExistence type="evidence at transcript level"/>
<keyword evidence="6" id="KW-0175">Coiled coil</keyword>
<evidence type="ECO:0000256" key="3">
    <source>
        <dbReference type="ARBA" id="ARBA00022723"/>
    </source>
</evidence>
<dbReference type="InterPro" id="IPR034741">
    <property type="entry name" value="Terpene_cyclase-like_1_C"/>
</dbReference>
<evidence type="ECO:0000256" key="6">
    <source>
        <dbReference type="SAM" id="Coils"/>
    </source>
</evidence>
<dbReference type="SMR" id="A0A5K7Y7M0"/>
<protein>
    <submittedName>
        <fullName evidence="9">Putative cyperene synthase</fullName>
    </submittedName>
</protein>
<keyword evidence="5" id="KW-0456">Lyase</keyword>
<dbReference type="InterPro" id="IPR044814">
    <property type="entry name" value="Terpene_cyclase_plant_C1"/>
</dbReference>
<dbReference type="InterPro" id="IPR005630">
    <property type="entry name" value="Terpene_synthase_metal-bd"/>
</dbReference>
<dbReference type="Gene3D" id="1.10.600.10">
    <property type="entry name" value="Farnesyl Diphosphate Synthase"/>
    <property type="match status" value="1"/>
</dbReference>
<feature type="domain" description="Terpene synthase N-terminal" evidence="7">
    <location>
        <begin position="25"/>
        <end position="203"/>
    </location>
</feature>
<dbReference type="GO" id="GO:0000287">
    <property type="term" value="F:magnesium ion binding"/>
    <property type="evidence" value="ECO:0007669"/>
    <property type="project" value="InterPro"/>
</dbReference>
<dbReference type="AlphaFoldDB" id="A0A5K7Y7M0"/>
<sequence>MEPTAAEYNSHKEVVRPEANFPPCVWGDKFITYVFDTQMAEELSKEIEELKDEVKSMLTAPGTKMVDTINLIDTIERLGISYHFENEIEDKLELLFSLNNKKHEDDSESHDLYSTALQFRLLRQHGRHISCDIFSKFMDGNNGNFLESLKNDTKGLLSLYEAAHLRVNGEDILEDALTFATTNLKSMDPNHDWRLKKQVVRALSQPLHWGCPRIEARNFINIYKEDESKNEILLKLAKLDYNLLQMLHKEELREVSRWWKELDLISKLPYARDRVVECYFWAVGTFNEPQFSRARIMLAKTIAMTSAIDDTYDAYGTIEEIDIFTKAIQRWDISEVDHLPEYMIPLYKALLELYVQFEEELKERRSYFASHAIAALKKLVRGYEVEAKWFIEGYLPPFSEYLDVSLVTSTYHYLTISSLLGVMSATNEDFEWVNKKPKFLVALEQVCRLIDDVATYEVEKERGQTATGIECYMKEYGVTKKHAENEFLEMAKIAWKHINEGCLEQSAHPSCIVKRVAVNLARVIEVVYKNNLQDGYTLPETVLKPHILALFVDPIIT</sequence>
<evidence type="ECO:0000256" key="2">
    <source>
        <dbReference type="ARBA" id="ARBA00004721"/>
    </source>
</evidence>
<organism evidence="9">
    <name type="scientific">Scoparia dulcis</name>
    <name type="common">Sweet broom</name>
    <name type="synonym">Capraria dulcis</name>
    <dbReference type="NCBI Taxonomy" id="107240"/>
    <lineage>
        <taxon>Eukaryota</taxon>
        <taxon>Viridiplantae</taxon>
        <taxon>Streptophyta</taxon>
        <taxon>Embryophyta</taxon>
        <taxon>Tracheophyta</taxon>
        <taxon>Spermatophyta</taxon>
        <taxon>Magnoliopsida</taxon>
        <taxon>eudicotyledons</taxon>
        <taxon>Gunneridae</taxon>
        <taxon>Pentapetalae</taxon>
        <taxon>asterids</taxon>
        <taxon>lamiids</taxon>
        <taxon>Lamiales</taxon>
        <taxon>Plantaginaceae</taxon>
        <taxon>Gratioleae</taxon>
        <taxon>Scoparia</taxon>
    </lineage>
</organism>
<comment type="cofactor">
    <cofactor evidence="1">
        <name>Mg(2+)</name>
        <dbReference type="ChEBI" id="CHEBI:18420"/>
    </cofactor>
</comment>
<evidence type="ECO:0000259" key="8">
    <source>
        <dbReference type="Pfam" id="PF03936"/>
    </source>
</evidence>
<keyword evidence="4" id="KW-0460">Magnesium</keyword>
<evidence type="ECO:0000313" key="9">
    <source>
        <dbReference type="EMBL" id="BBO53757.1"/>
    </source>
</evidence>
<evidence type="ECO:0000256" key="1">
    <source>
        <dbReference type="ARBA" id="ARBA00001946"/>
    </source>
</evidence>
<dbReference type="FunFam" id="1.10.600.10:FF:000007">
    <property type="entry name" value="Isoprene synthase, chloroplastic"/>
    <property type="match status" value="1"/>
</dbReference>